<dbReference type="EMBL" id="JAJSOW010000100">
    <property type="protein sequence ID" value="KAI9185557.1"/>
    <property type="molecule type" value="Genomic_DNA"/>
</dbReference>
<organism evidence="3 5">
    <name type="scientific">Acer negundo</name>
    <name type="common">Box elder</name>
    <dbReference type="NCBI Taxonomy" id="4023"/>
    <lineage>
        <taxon>Eukaryota</taxon>
        <taxon>Viridiplantae</taxon>
        <taxon>Streptophyta</taxon>
        <taxon>Embryophyta</taxon>
        <taxon>Tracheophyta</taxon>
        <taxon>Spermatophyta</taxon>
        <taxon>Magnoliopsida</taxon>
        <taxon>eudicotyledons</taxon>
        <taxon>Gunneridae</taxon>
        <taxon>Pentapetalae</taxon>
        <taxon>rosids</taxon>
        <taxon>malvids</taxon>
        <taxon>Sapindales</taxon>
        <taxon>Sapindaceae</taxon>
        <taxon>Hippocastanoideae</taxon>
        <taxon>Acereae</taxon>
        <taxon>Acer</taxon>
    </lineage>
</organism>
<dbReference type="Pfam" id="PF02201">
    <property type="entry name" value="SWIB"/>
    <property type="match status" value="1"/>
</dbReference>
<dbReference type="AlphaFoldDB" id="A0AAD5J588"/>
<dbReference type="InterPro" id="IPR036885">
    <property type="entry name" value="SWIB_MDM2_dom_sf"/>
</dbReference>
<evidence type="ECO:0000313" key="3">
    <source>
        <dbReference type="EMBL" id="KAI9185557.1"/>
    </source>
</evidence>
<evidence type="ECO:0000256" key="1">
    <source>
        <dbReference type="SAM" id="MobiDB-lite"/>
    </source>
</evidence>
<gene>
    <name evidence="3" type="ORF">LWI28_008363</name>
    <name evidence="4" type="ORF">LWI28_018441</name>
</gene>
<protein>
    <recommendedName>
        <fullName evidence="2">DM2 domain-containing protein</fullName>
    </recommendedName>
</protein>
<dbReference type="SUPFAM" id="SSF47592">
    <property type="entry name" value="SWIB/MDM2 domain"/>
    <property type="match status" value="1"/>
</dbReference>
<name>A0AAD5J588_ACENE</name>
<proteinExistence type="predicted"/>
<dbReference type="Gene3D" id="1.10.245.10">
    <property type="entry name" value="SWIB/MDM2 domain"/>
    <property type="match status" value="1"/>
</dbReference>
<dbReference type="Pfam" id="PF05553">
    <property type="entry name" value="DUF761"/>
    <property type="match status" value="1"/>
</dbReference>
<comment type="caution">
    <text evidence="3">The sequence shown here is derived from an EMBL/GenBank/DDBJ whole genome shotgun (WGS) entry which is preliminary data.</text>
</comment>
<evidence type="ECO:0000313" key="4">
    <source>
        <dbReference type="EMBL" id="KAI9186547.1"/>
    </source>
</evidence>
<dbReference type="Proteomes" id="UP001064489">
    <property type="component" value="Chromosome 3"/>
</dbReference>
<accession>A0AAD5J588</accession>
<evidence type="ECO:0000259" key="2">
    <source>
        <dbReference type="Pfam" id="PF02201"/>
    </source>
</evidence>
<dbReference type="InterPro" id="IPR008480">
    <property type="entry name" value="DUF761_pln"/>
</dbReference>
<reference evidence="3" key="2">
    <citation type="submission" date="2023-02" db="EMBL/GenBank/DDBJ databases">
        <authorList>
            <person name="Swenson N.G."/>
            <person name="Wegrzyn J.L."/>
            <person name="Mcevoy S.L."/>
        </authorList>
    </citation>
    <scope>NUCLEOTIDE SEQUENCE</scope>
    <source>
        <strain evidence="3">91603</strain>
        <tissue evidence="3">Leaf</tissue>
    </source>
</reference>
<feature type="compositionally biased region" description="Basic and acidic residues" evidence="1">
    <location>
        <begin position="1"/>
        <end position="13"/>
    </location>
</feature>
<dbReference type="EMBL" id="JAJSOW010000100">
    <property type="protein sequence ID" value="KAI9186547.1"/>
    <property type="molecule type" value="Genomic_DNA"/>
</dbReference>
<reference evidence="3" key="1">
    <citation type="journal article" date="2022" name="Plant J.">
        <title>Strategies of tolerance reflected in two North American maple genomes.</title>
        <authorList>
            <person name="McEvoy S.L."/>
            <person name="Sezen U.U."/>
            <person name="Trouern-Trend A."/>
            <person name="McMahon S.M."/>
            <person name="Schaberg P.G."/>
            <person name="Yang J."/>
            <person name="Wegrzyn J.L."/>
            <person name="Swenson N.G."/>
        </authorList>
    </citation>
    <scope>NUCLEOTIDE SEQUENCE</scope>
    <source>
        <strain evidence="3">91603</strain>
    </source>
</reference>
<feature type="region of interest" description="Disordered" evidence="1">
    <location>
        <begin position="1"/>
        <end position="21"/>
    </location>
</feature>
<evidence type="ECO:0000313" key="5">
    <source>
        <dbReference type="Proteomes" id="UP001064489"/>
    </source>
</evidence>
<keyword evidence="5" id="KW-1185">Reference proteome</keyword>
<feature type="domain" description="DM2" evidence="2">
    <location>
        <begin position="108"/>
        <end position="143"/>
    </location>
</feature>
<dbReference type="InterPro" id="IPR003121">
    <property type="entry name" value="SWIB_MDM2_domain"/>
</dbReference>
<sequence>MIERRVDDHHDSDEGNDGDGDHAVVVQMDEVDAKAEEFNKKFKQVLRLEKQKYVEEYYAMLAQRRAIDWVVIMLPQGVKKTITDNPKKLANLIDLVNLPSMLREFVGPNNKNVVNCDKNLRSILMGKPQVEFVELPALIKLHFPKEPK</sequence>